<gene>
    <name evidence="2" type="ORF">TPR58_08445</name>
</gene>
<feature type="transmembrane region" description="Helical" evidence="1">
    <location>
        <begin position="21"/>
        <end position="41"/>
    </location>
</feature>
<keyword evidence="3" id="KW-1185">Reference proteome</keyword>
<feature type="transmembrane region" description="Helical" evidence="1">
    <location>
        <begin position="117"/>
        <end position="135"/>
    </location>
</feature>
<feature type="transmembrane region" description="Helical" evidence="1">
    <location>
        <begin position="197"/>
        <end position="227"/>
    </location>
</feature>
<dbReference type="EMBL" id="JBDIZK010000004">
    <property type="protein sequence ID" value="MEN3747195.1"/>
    <property type="molecule type" value="Genomic_DNA"/>
</dbReference>
<feature type="transmembrane region" description="Helical" evidence="1">
    <location>
        <begin position="386"/>
        <end position="416"/>
    </location>
</feature>
<keyword evidence="1" id="KW-1133">Transmembrane helix</keyword>
<feature type="transmembrane region" description="Helical" evidence="1">
    <location>
        <begin position="302"/>
        <end position="330"/>
    </location>
</feature>
<feature type="transmembrane region" description="Helical" evidence="1">
    <location>
        <begin position="350"/>
        <end position="374"/>
    </location>
</feature>
<feature type="transmembrane region" description="Helical" evidence="1">
    <location>
        <begin position="239"/>
        <end position="257"/>
    </location>
</feature>
<evidence type="ECO:0008006" key="4">
    <source>
        <dbReference type="Google" id="ProtNLM"/>
    </source>
</evidence>
<evidence type="ECO:0000313" key="2">
    <source>
        <dbReference type="EMBL" id="MEN3747195.1"/>
    </source>
</evidence>
<name>A0ABV0B7Q8_9SPHN</name>
<keyword evidence="1" id="KW-0472">Membrane</keyword>
<feature type="transmembrane region" description="Helical" evidence="1">
    <location>
        <begin position="428"/>
        <end position="450"/>
    </location>
</feature>
<comment type="caution">
    <text evidence="2">The sequence shown here is derived from an EMBL/GenBank/DDBJ whole genome shotgun (WGS) entry which is preliminary data.</text>
</comment>
<protein>
    <recommendedName>
        <fullName evidence="4">AcrB/AcrD/AcrF family protein</fullName>
    </recommendedName>
</protein>
<evidence type="ECO:0000256" key="1">
    <source>
        <dbReference type="SAM" id="Phobius"/>
    </source>
</evidence>
<dbReference type="RefSeq" id="WP_346246192.1">
    <property type="nucleotide sequence ID" value="NZ_JBDIZK010000004.1"/>
</dbReference>
<dbReference type="Proteomes" id="UP001427805">
    <property type="component" value="Unassembled WGS sequence"/>
</dbReference>
<accession>A0ABV0B7Q8</accession>
<keyword evidence="1" id="KW-0812">Transmembrane</keyword>
<sequence>MTATTHSATAVPAGRSSPLIVVPRVGLALVITVVLIGAWAFRDWGNLALLRLPDNDDMARLAQVRDWLNGQAFNDLTQYRMGPPAGAPMHWSRLADAGPAALILVFRPLLGATGAEIAMAIVYPAILFFLYLMLVARIATRLGGGRAGVPALLLGAIAFPTISLFLPGRIDHHALQIVLTLVLVDTLVGPPDFRHGVIAGIVSAFSLSIGLEVAPEVVAAMAAMGLAWLAGGPDEDRRALGFGIAMGGVTLALLAFARPMSWPEQWCDGLTPASSRATLALAGAWLLMGLSGRVARDWPIRLATAAILGGGAAILAWQTSSVCFAGPYGALDPFLQHVWMRNVSEARGLFAGQDTIGTSIAYGGLMLAGTALALGRVRMPEWRALAVFMLISAVAAILAIRVTYIMAGVAAIPFAAMLARDGALAKRLALWVVGAGISWNLLAITLDGAFARPLIAAKKVQQLCTAAAPLRVVGAQPAGTIMAPLELDSYLLGLTPHHVVGAVYHRNNAGNLAMYRFFLSPPERAGHQARAQGVTYVAICADNLHEDGLAPYRPGSLAEALQAGRIPGWLDPIPTGGAIQLYRVRKSASVAPGPVATRRTAGNIRLPHPPALS</sequence>
<feature type="transmembrane region" description="Helical" evidence="1">
    <location>
        <begin position="277"/>
        <end position="295"/>
    </location>
</feature>
<organism evidence="2 3">
    <name type="scientific">Sphingomonas rustica</name>
    <dbReference type="NCBI Taxonomy" id="3103142"/>
    <lineage>
        <taxon>Bacteria</taxon>
        <taxon>Pseudomonadati</taxon>
        <taxon>Pseudomonadota</taxon>
        <taxon>Alphaproteobacteria</taxon>
        <taxon>Sphingomonadales</taxon>
        <taxon>Sphingomonadaceae</taxon>
        <taxon>Sphingomonas</taxon>
    </lineage>
</organism>
<proteinExistence type="predicted"/>
<feature type="transmembrane region" description="Helical" evidence="1">
    <location>
        <begin position="147"/>
        <end position="166"/>
    </location>
</feature>
<evidence type="ECO:0000313" key="3">
    <source>
        <dbReference type="Proteomes" id="UP001427805"/>
    </source>
</evidence>
<reference evidence="2 3" key="1">
    <citation type="submission" date="2024-05" db="EMBL/GenBank/DDBJ databases">
        <title>Sphingomonas sp. HF-S3 16S ribosomal RNA gene Genome sequencing and assembly.</title>
        <authorList>
            <person name="Lee H."/>
        </authorList>
    </citation>
    <scope>NUCLEOTIDE SEQUENCE [LARGE SCALE GENOMIC DNA]</scope>
    <source>
        <strain evidence="2 3">HF-S3</strain>
    </source>
</reference>